<keyword evidence="6" id="KW-0862">Zinc</keyword>
<dbReference type="PROSITE" id="PS00731">
    <property type="entry name" value="AP_NUCLEASE_F2_3"/>
    <property type="match status" value="1"/>
</dbReference>
<dbReference type="InterPro" id="IPR036237">
    <property type="entry name" value="Xyl_isomerase-like_sf"/>
</dbReference>
<dbReference type="InterPro" id="IPR013022">
    <property type="entry name" value="Xyl_isomerase-like_TIM-brl"/>
</dbReference>
<protein>
    <submittedName>
        <fullName evidence="10">Xylose isomerase-like TIM barrel</fullName>
        <ecNumber evidence="10">4.2.99.18</ecNumber>
    </submittedName>
</protein>
<evidence type="ECO:0000256" key="4">
    <source>
        <dbReference type="ARBA" id="ARBA00022763"/>
    </source>
</evidence>
<comment type="cofactor">
    <cofactor evidence="1">
        <name>Zn(2+)</name>
        <dbReference type="ChEBI" id="CHEBI:29105"/>
    </cofactor>
</comment>
<dbReference type="EMBL" id="JAXCGZ010015176">
    <property type="protein sequence ID" value="KAK7070991.1"/>
    <property type="molecule type" value="Genomic_DNA"/>
</dbReference>
<comment type="similarity">
    <text evidence="2">Belongs to the AP endonuclease 2 family.</text>
</comment>
<dbReference type="PANTHER" id="PTHR21445:SF0">
    <property type="entry name" value="APURINIC-APYRIMIDINIC ENDONUCLEASE"/>
    <property type="match status" value="1"/>
</dbReference>
<feature type="compositionally biased region" description="Basic and acidic residues" evidence="8">
    <location>
        <begin position="33"/>
        <end position="45"/>
    </location>
</feature>
<dbReference type="SUPFAM" id="SSF51658">
    <property type="entry name" value="Xylose isomerase-like"/>
    <property type="match status" value="1"/>
</dbReference>
<dbReference type="PROSITE" id="PS51432">
    <property type="entry name" value="AP_NUCLEASE_F2_4"/>
    <property type="match status" value="1"/>
</dbReference>
<dbReference type="GO" id="GO:0006284">
    <property type="term" value="P:base-excision repair"/>
    <property type="evidence" value="ECO:0007669"/>
    <property type="project" value="TreeGrafter"/>
</dbReference>
<gene>
    <name evidence="10" type="primary">apn-1</name>
    <name evidence="10" type="ORF">SK128_027386</name>
</gene>
<dbReference type="InterPro" id="IPR001719">
    <property type="entry name" value="AP_endonuc_2"/>
</dbReference>
<keyword evidence="10" id="KW-0456">Lyase</keyword>
<evidence type="ECO:0000256" key="3">
    <source>
        <dbReference type="ARBA" id="ARBA00022723"/>
    </source>
</evidence>
<proteinExistence type="inferred from homology"/>
<evidence type="ECO:0000256" key="6">
    <source>
        <dbReference type="ARBA" id="ARBA00022833"/>
    </source>
</evidence>
<dbReference type="GO" id="GO:0008270">
    <property type="term" value="F:zinc ion binding"/>
    <property type="evidence" value="ECO:0007669"/>
    <property type="project" value="InterPro"/>
</dbReference>
<accession>A0AAN8WV74</accession>
<dbReference type="HAMAP" id="MF_00152">
    <property type="entry name" value="Nfo"/>
    <property type="match status" value="1"/>
</dbReference>
<dbReference type="PROSITE" id="PS00729">
    <property type="entry name" value="AP_NUCLEASE_F2_1"/>
    <property type="match status" value="1"/>
</dbReference>
<evidence type="ECO:0000256" key="2">
    <source>
        <dbReference type="ARBA" id="ARBA00005340"/>
    </source>
</evidence>
<keyword evidence="5" id="KW-0378">Hydrolase</keyword>
<feature type="region of interest" description="Disordered" evidence="8">
    <location>
        <begin position="1"/>
        <end position="133"/>
    </location>
</feature>
<keyword evidence="3" id="KW-0479">Metal-binding</keyword>
<dbReference type="CDD" id="cd00019">
    <property type="entry name" value="AP2Ec"/>
    <property type="match status" value="1"/>
</dbReference>
<dbReference type="EC" id="4.2.99.18" evidence="10"/>
<dbReference type="InterPro" id="IPR018246">
    <property type="entry name" value="AP_endonuc_F2_Zn_BS"/>
</dbReference>
<evidence type="ECO:0000313" key="10">
    <source>
        <dbReference type="EMBL" id="KAK7070991.1"/>
    </source>
</evidence>
<dbReference type="Gene3D" id="3.20.20.150">
    <property type="entry name" value="Divalent-metal-dependent TIM barrel enzymes"/>
    <property type="match status" value="1"/>
</dbReference>
<dbReference type="GO" id="GO:0016853">
    <property type="term" value="F:isomerase activity"/>
    <property type="evidence" value="ECO:0007669"/>
    <property type="project" value="UniProtKB-KW"/>
</dbReference>
<dbReference type="FunFam" id="3.20.20.150:FF:000001">
    <property type="entry name" value="Probable endonuclease 4"/>
    <property type="match status" value="1"/>
</dbReference>
<keyword evidence="7" id="KW-0234">DNA repair</keyword>
<feature type="compositionally biased region" description="Basic residues" evidence="8">
    <location>
        <begin position="9"/>
        <end position="20"/>
    </location>
</feature>
<evidence type="ECO:0000256" key="1">
    <source>
        <dbReference type="ARBA" id="ARBA00001947"/>
    </source>
</evidence>
<dbReference type="GO" id="GO:0140078">
    <property type="term" value="F:class I DNA-(apurinic or apyrimidinic site) endonuclease activity"/>
    <property type="evidence" value="ECO:0007669"/>
    <property type="project" value="UniProtKB-EC"/>
</dbReference>
<keyword evidence="4" id="KW-0227">DNA damage</keyword>
<comment type="caution">
    <text evidence="10">The sequence shown here is derived from an EMBL/GenBank/DDBJ whole genome shotgun (WGS) entry which is preliminary data.</text>
</comment>
<feature type="compositionally biased region" description="Basic and acidic residues" evidence="8">
    <location>
        <begin position="58"/>
        <end position="83"/>
    </location>
</feature>
<evidence type="ECO:0000256" key="8">
    <source>
        <dbReference type="SAM" id="MobiDB-lite"/>
    </source>
</evidence>
<dbReference type="SMART" id="SM00518">
    <property type="entry name" value="AP2Ec"/>
    <property type="match status" value="1"/>
</dbReference>
<keyword evidence="11" id="KW-1185">Reference proteome</keyword>
<dbReference type="NCBIfam" id="TIGR00587">
    <property type="entry name" value="nfo"/>
    <property type="match status" value="1"/>
</dbReference>
<dbReference type="PROSITE" id="PS00730">
    <property type="entry name" value="AP_NUCLEASE_F2_2"/>
    <property type="match status" value="1"/>
</dbReference>
<dbReference type="Pfam" id="PF01261">
    <property type="entry name" value="AP_endonuc_2"/>
    <property type="match status" value="1"/>
</dbReference>
<dbReference type="GO" id="GO:0005634">
    <property type="term" value="C:nucleus"/>
    <property type="evidence" value="ECO:0007669"/>
    <property type="project" value="TreeGrafter"/>
</dbReference>
<evidence type="ECO:0000256" key="5">
    <source>
        <dbReference type="ARBA" id="ARBA00022801"/>
    </source>
</evidence>
<feature type="compositionally biased region" description="Basic and acidic residues" evidence="8">
    <location>
        <begin position="98"/>
        <end position="115"/>
    </location>
</feature>
<dbReference type="Proteomes" id="UP001381693">
    <property type="component" value="Unassembled WGS sequence"/>
</dbReference>
<evidence type="ECO:0000313" key="11">
    <source>
        <dbReference type="Proteomes" id="UP001381693"/>
    </source>
</evidence>
<dbReference type="PANTHER" id="PTHR21445">
    <property type="entry name" value="ENDONUCLEASE IV ENDODEOXYRIBONUCLEASE IV"/>
    <property type="match status" value="1"/>
</dbReference>
<dbReference type="NCBIfam" id="NF002199">
    <property type="entry name" value="PRK01060.1-4"/>
    <property type="match status" value="1"/>
</dbReference>
<sequence>MSGTEEKRGRNRKSSGKKVIKKEINEDSFIENGRSEGAKEKDTKSKPLRATSNRKRKCSLEHAEYPHKIKIGSEKVTKSESSKKIISQSSKKTPKSTKKAEVTNKDVKSTEKMATKEVSSTKKKVSSNKTTDKKIKKGGVINEPILRPEKYENLGNGPRAVPFSGKMYVGCHVSGAGGVWNAFENAEECKAKSFALFLRNQRQWVAKPLDDDTVVKWKKAMNDLPPHLILPHGSYLMNLGSPVPETLEKSRGMLLEEIQRCERLGIPHFNFHPGSTLGKISRLECCKTIAESINIVHEQTKGVICVLENMSCQGFTIGGDFHELRCIIEHVKDKARVGVCLDTCHAHAAGYDLGTEAGFQNMLCDFEKIVGWQFLRGVHINDSKGHVGDHLDRHENIGRGKIGKEGFRRIVNCEHFRDLPLILETPWTSNEGYAKEIKILESLIGK</sequence>
<feature type="domain" description="Xylose isomerase-like TIM barrel" evidence="9">
    <location>
        <begin position="183"/>
        <end position="442"/>
    </location>
</feature>
<dbReference type="AlphaFoldDB" id="A0AAN8WV74"/>
<evidence type="ECO:0000256" key="7">
    <source>
        <dbReference type="ARBA" id="ARBA00023204"/>
    </source>
</evidence>
<keyword evidence="10" id="KW-0413">Isomerase</keyword>
<dbReference type="GO" id="GO:0003677">
    <property type="term" value="F:DNA binding"/>
    <property type="evidence" value="ECO:0007669"/>
    <property type="project" value="InterPro"/>
</dbReference>
<reference evidence="10 11" key="1">
    <citation type="submission" date="2023-11" db="EMBL/GenBank/DDBJ databases">
        <title>Halocaridina rubra genome assembly.</title>
        <authorList>
            <person name="Smith C."/>
        </authorList>
    </citation>
    <scope>NUCLEOTIDE SEQUENCE [LARGE SCALE GENOMIC DNA]</scope>
    <source>
        <strain evidence="10">EP-1</strain>
        <tissue evidence="10">Whole</tissue>
    </source>
</reference>
<dbReference type="GO" id="GO:0008081">
    <property type="term" value="F:phosphoric diester hydrolase activity"/>
    <property type="evidence" value="ECO:0007669"/>
    <property type="project" value="TreeGrafter"/>
</dbReference>
<organism evidence="10 11">
    <name type="scientific">Halocaridina rubra</name>
    <name type="common">Hawaiian red shrimp</name>
    <dbReference type="NCBI Taxonomy" id="373956"/>
    <lineage>
        <taxon>Eukaryota</taxon>
        <taxon>Metazoa</taxon>
        <taxon>Ecdysozoa</taxon>
        <taxon>Arthropoda</taxon>
        <taxon>Crustacea</taxon>
        <taxon>Multicrustacea</taxon>
        <taxon>Malacostraca</taxon>
        <taxon>Eumalacostraca</taxon>
        <taxon>Eucarida</taxon>
        <taxon>Decapoda</taxon>
        <taxon>Pleocyemata</taxon>
        <taxon>Caridea</taxon>
        <taxon>Atyoidea</taxon>
        <taxon>Atyidae</taxon>
        <taxon>Halocaridina</taxon>
    </lineage>
</organism>
<dbReference type="GO" id="GO:0005739">
    <property type="term" value="C:mitochondrion"/>
    <property type="evidence" value="ECO:0007669"/>
    <property type="project" value="TreeGrafter"/>
</dbReference>
<evidence type="ECO:0000259" key="9">
    <source>
        <dbReference type="Pfam" id="PF01261"/>
    </source>
</evidence>
<name>A0AAN8WV74_HALRR</name>